<keyword evidence="13 18" id="KW-0472">Membrane</keyword>
<dbReference type="InterPro" id="IPR006539">
    <property type="entry name" value="P-type_ATPase_IV"/>
</dbReference>
<dbReference type="GO" id="GO:0016887">
    <property type="term" value="F:ATP hydrolysis activity"/>
    <property type="evidence" value="ECO:0007669"/>
    <property type="project" value="InterPro"/>
</dbReference>
<dbReference type="PANTHER" id="PTHR24092:SF5">
    <property type="entry name" value="PHOSPHOLIPID-TRANSPORTING ATPASE"/>
    <property type="match status" value="1"/>
</dbReference>
<keyword evidence="5 18" id="KW-0812">Transmembrane</keyword>
<dbReference type="SUPFAM" id="SSF81660">
    <property type="entry name" value="Metal cation-transporting ATPase, ATP-binding domain N"/>
    <property type="match status" value="1"/>
</dbReference>
<feature type="binding site" evidence="16">
    <location>
        <position position="747"/>
    </location>
    <ligand>
        <name>ATP</name>
        <dbReference type="ChEBI" id="CHEBI:30616"/>
    </ligand>
</feature>
<dbReference type="SFLD" id="SFLDG00002">
    <property type="entry name" value="C1.7:_P-type_atpase_like"/>
    <property type="match status" value="1"/>
</dbReference>
<comment type="similarity">
    <text evidence="3 18">Belongs to the cation transport ATPase (P-type) (TC 3.A.3) family. Type IV subfamily.</text>
</comment>
<dbReference type="PANTHER" id="PTHR24092">
    <property type="entry name" value="PROBABLE PHOSPHOLIPID-TRANSPORTING ATPASE"/>
    <property type="match status" value="1"/>
</dbReference>
<dbReference type="GO" id="GO:0140326">
    <property type="term" value="F:ATPase-coupled intramembrane lipid transporter activity"/>
    <property type="evidence" value="ECO:0007669"/>
    <property type="project" value="UniProtKB-EC"/>
</dbReference>
<comment type="cofactor">
    <cofactor evidence="1 17">
        <name>Mg(2+)</name>
        <dbReference type="ChEBI" id="CHEBI:18420"/>
    </cofactor>
</comment>
<keyword evidence="8 16" id="KW-0067">ATP-binding</keyword>
<dbReference type="InterPro" id="IPR023298">
    <property type="entry name" value="ATPase_P-typ_TM_dom_sf"/>
</dbReference>
<evidence type="ECO:0000256" key="4">
    <source>
        <dbReference type="ARBA" id="ARBA00022448"/>
    </source>
</evidence>
<keyword evidence="11 18" id="KW-1133">Transmembrane helix</keyword>
<keyword evidence="10 18" id="KW-1278">Translocase</keyword>
<dbReference type="GO" id="GO:0006897">
    <property type="term" value="P:endocytosis"/>
    <property type="evidence" value="ECO:0007669"/>
    <property type="project" value="TreeGrafter"/>
</dbReference>
<evidence type="ECO:0000256" key="1">
    <source>
        <dbReference type="ARBA" id="ARBA00001946"/>
    </source>
</evidence>
<keyword evidence="9 17" id="KW-0460">Magnesium</keyword>
<dbReference type="Pfam" id="PF16212">
    <property type="entry name" value="PhoLip_ATPase_C"/>
    <property type="match status" value="1"/>
</dbReference>
<feature type="binding site" evidence="16">
    <location>
        <position position="859"/>
    </location>
    <ligand>
        <name>ATP</name>
        <dbReference type="ChEBI" id="CHEBI:30616"/>
    </ligand>
</feature>
<feature type="transmembrane region" description="Helical" evidence="18">
    <location>
        <begin position="946"/>
        <end position="965"/>
    </location>
</feature>
<dbReference type="InterPro" id="IPR059000">
    <property type="entry name" value="ATPase_P-type_domA"/>
</dbReference>
<comment type="subcellular location">
    <subcellularLocation>
        <location evidence="2">Endomembrane system</location>
        <topology evidence="2">Multi-pass membrane protein</topology>
    </subcellularLocation>
    <subcellularLocation>
        <location evidence="18">Membrane</location>
        <topology evidence="18">Multi-pass membrane protein</topology>
    </subcellularLocation>
</comment>
<dbReference type="PRINTS" id="PR00119">
    <property type="entry name" value="CATATPASE"/>
</dbReference>
<dbReference type="Pfam" id="PF13246">
    <property type="entry name" value="Cation_ATPase"/>
    <property type="match status" value="1"/>
</dbReference>
<feature type="binding site" evidence="16">
    <location>
        <position position="612"/>
    </location>
    <ligand>
        <name>ATP</name>
        <dbReference type="ChEBI" id="CHEBI:30616"/>
    </ligand>
</feature>
<evidence type="ECO:0000256" key="7">
    <source>
        <dbReference type="ARBA" id="ARBA00022741"/>
    </source>
</evidence>
<dbReference type="GO" id="GO:0005524">
    <property type="term" value="F:ATP binding"/>
    <property type="evidence" value="ECO:0007669"/>
    <property type="project" value="UniProtKB-UniRule"/>
</dbReference>
<feature type="binding site" evidence="16">
    <location>
        <position position="480"/>
    </location>
    <ligand>
        <name>ATP</name>
        <dbReference type="ChEBI" id="CHEBI:30616"/>
    </ligand>
</feature>
<evidence type="ECO:0000256" key="11">
    <source>
        <dbReference type="ARBA" id="ARBA00022989"/>
    </source>
</evidence>
<evidence type="ECO:0000256" key="2">
    <source>
        <dbReference type="ARBA" id="ARBA00004127"/>
    </source>
</evidence>
<evidence type="ECO:0000259" key="20">
    <source>
        <dbReference type="Pfam" id="PF16209"/>
    </source>
</evidence>
<keyword evidence="4" id="KW-0813">Transport</keyword>
<dbReference type="SFLD" id="SFLDF00027">
    <property type="entry name" value="p-type_atpase"/>
    <property type="match status" value="1"/>
</dbReference>
<proteinExistence type="inferred from homology"/>
<sequence length="1136" mass="129286">MPSLFTNPNNEESQCLTPEINQSRRYSFSRDKSVVSGLLSDSDAAGARNNGMGPSSSSSVSLVGAAPGNINSEYGSYQQDATGEKKSIYGMIESEQADYEQFDHRSLPRKGLDKLLKRKRYFARKVFLDGTTLPHKSFPKNVVRNQKYSFIFFLPQVLWEQFKYFFNLYFLIVALSQFFPPLQVGYLFTYVAPLVFVLSITITKEAIDDLKRWRRDVKANSQRYTRLTVDGSERVPSSKISVGDLIVIEADERVPADCILMRTTEKSGASFIRTDQLDGETDWKLRRAVKLTQELPSNHSLFDIHAAVFAERPHKAIYDFIGKLTKYDAAGQDVEHIESLSLEQTLWANTVVASGTVVGLVIYTGKETRAVLNASSPRSKMGKLDQELNNLSKILFALMFLLSLLLVACKKFQGSWLITLFRFTLLFSSIIPISMRVNLDMGKTAYSFFIMRDKKIPGTVVRNSSIPEELGRIDYLFSDKTGTLTQNDMIFRKLNLGSSYFELTEHDESTLKELREITEEAFAQEEGQIDTATKHIRDMLLSLALCHNVTPSSSSADDAVKEYQASSPDEIALVKFAESVGLVLEDRTMNNITLKTPQGNLLVFDVLIMFPFTSESKRMGIVVRERDHPENIFYFIKGADTMMSKLVKPSDWLDEECDNLAREGLRTLVFGSKRMSTEIFEEFKMEYETAKSKVVDRSQHIEETRLRWEKGLDLLGVTGVEDKLQEDVQGSLENLKNAGIKLWMLTGDKVETGICIARSARLISRNQPMYKLIVDDETQLLEQLTEYAGQNDDYLALVIDGNTLNMCIQKPFQKLFMKEVVKSACVVCCRCSPTQKAQIVKLVKKYTKKQTAAIGDGGNDVNMINSADVGLGIVGKEGKQASMASDFSITQFKHCTRLILWHGRNSYKRSARLSQFIFHRGVIISIIQAVFSAIYFFAAIPVFTGMLLVGYSTFYTMIPVFSLILDEDVKDDIVFTYPELYKDLQKGRALNFRTFMTWIWKAVFQGGIMMLLAIALFEQKIIRIQSITFSALIMTELLMVCLEVSRFKIWMLLSVVLSMVIYIASIFLLPEYFDFTFVFSFDFWWKTVVLVLACNIPIYFFSFIIKTLNPPNWKKLTRGNHGPMKERIMRWIRGRL</sequence>
<evidence type="ECO:0000256" key="9">
    <source>
        <dbReference type="ARBA" id="ARBA00022842"/>
    </source>
</evidence>
<evidence type="ECO:0000256" key="5">
    <source>
        <dbReference type="ARBA" id="ARBA00022692"/>
    </source>
</evidence>
<evidence type="ECO:0000256" key="18">
    <source>
        <dbReference type="RuleBase" id="RU362033"/>
    </source>
</evidence>
<feature type="transmembrane region" description="Helical" evidence="18">
    <location>
        <begin position="1023"/>
        <end position="1042"/>
    </location>
</feature>
<feature type="binding site" evidence="17">
    <location>
        <position position="860"/>
    </location>
    <ligand>
        <name>Mg(2+)</name>
        <dbReference type="ChEBI" id="CHEBI:18420"/>
    </ligand>
</feature>
<feature type="binding site" evidence="16">
    <location>
        <position position="836"/>
    </location>
    <ligand>
        <name>ATP</name>
        <dbReference type="ChEBI" id="CHEBI:30616"/>
    </ligand>
</feature>
<dbReference type="InterPro" id="IPR001757">
    <property type="entry name" value="P_typ_ATPase"/>
</dbReference>
<evidence type="ECO:0000256" key="15">
    <source>
        <dbReference type="PIRSR" id="PIRSR606539-1"/>
    </source>
</evidence>
<feature type="transmembrane region" description="Helical" evidence="18">
    <location>
        <begin position="998"/>
        <end position="1017"/>
    </location>
</feature>
<feature type="active site" description="4-aspartylphosphate intermediate" evidence="15">
    <location>
        <position position="479"/>
    </location>
</feature>
<dbReference type="Pfam" id="PF00122">
    <property type="entry name" value="E1-E2_ATPase"/>
    <property type="match status" value="1"/>
</dbReference>
<dbReference type="InterPro" id="IPR032631">
    <property type="entry name" value="P-type_ATPase_N"/>
</dbReference>
<feature type="domain" description="P-type ATPase C-terminal" evidence="21">
    <location>
        <begin position="883"/>
        <end position="1110"/>
    </location>
</feature>
<evidence type="ECO:0000259" key="21">
    <source>
        <dbReference type="Pfam" id="PF16212"/>
    </source>
</evidence>
<dbReference type="PROSITE" id="PS00154">
    <property type="entry name" value="ATPASE_E1_E2"/>
    <property type="match status" value="1"/>
</dbReference>
<dbReference type="SUPFAM" id="SSF56784">
    <property type="entry name" value="HAD-like"/>
    <property type="match status" value="1"/>
</dbReference>
<dbReference type="Gene3D" id="3.40.50.1000">
    <property type="entry name" value="HAD superfamily/HAD-like"/>
    <property type="match status" value="1"/>
</dbReference>
<keyword evidence="7 16" id="KW-0547">Nucleotide-binding</keyword>
<evidence type="ECO:0000256" key="3">
    <source>
        <dbReference type="ARBA" id="ARBA00008109"/>
    </source>
</evidence>
<dbReference type="SFLD" id="SFLDS00003">
    <property type="entry name" value="Haloacid_Dehalogenase"/>
    <property type="match status" value="1"/>
</dbReference>
<feature type="binding site" evidence="16">
    <location>
        <position position="666"/>
    </location>
    <ligand>
        <name>ATP</name>
        <dbReference type="ChEBI" id="CHEBI:30616"/>
    </ligand>
</feature>
<evidence type="ECO:0000256" key="14">
    <source>
        <dbReference type="ARBA" id="ARBA00034036"/>
    </source>
</evidence>
<evidence type="ECO:0000256" key="8">
    <source>
        <dbReference type="ARBA" id="ARBA00022840"/>
    </source>
</evidence>
<reference evidence="22" key="1">
    <citation type="submission" date="2021-01" db="EMBL/GenBank/DDBJ databases">
        <authorList>
            <person name="Corre E."/>
            <person name="Pelletier E."/>
            <person name="Niang G."/>
            <person name="Scheremetjew M."/>
            <person name="Finn R."/>
            <person name="Kale V."/>
            <person name="Holt S."/>
            <person name="Cochrane G."/>
            <person name="Meng A."/>
            <person name="Brown T."/>
            <person name="Cohen L."/>
        </authorList>
    </citation>
    <scope>NUCLEOTIDE SEQUENCE</scope>
    <source>
        <strain evidence="22">WS</strain>
    </source>
</reference>
<dbReference type="FunFam" id="3.40.50.1000:FF:000009">
    <property type="entry name" value="Phospholipid-transporting ATPase"/>
    <property type="match status" value="1"/>
</dbReference>
<dbReference type="GO" id="GO:0005768">
    <property type="term" value="C:endosome"/>
    <property type="evidence" value="ECO:0007669"/>
    <property type="project" value="TreeGrafter"/>
</dbReference>
<feature type="binding site" evidence="16">
    <location>
        <position position="746"/>
    </location>
    <ligand>
        <name>ATP</name>
        <dbReference type="ChEBI" id="CHEBI:30616"/>
    </ligand>
</feature>
<feature type="binding site" evidence="16">
    <location>
        <position position="748"/>
    </location>
    <ligand>
        <name>ATP</name>
        <dbReference type="ChEBI" id="CHEBI:30616"/>
    </ligand>
</feature>
<feature type="binding site" evidence="16">
    <location>
        <position position="637"/>
    </location>
    <ligand>
        <name>ATP</name>
        <dbReference type="ChEBI" id="CHEBI:30616"/>
    </ligand>
</feature>
<feature type="binding site" evidence="17">
    <location>
        <position position="481"/>
    </location>
    <ligand>
        <name>Mg(2+)</name>
        <dbReference type="ChEBI" id="CHEBI:18420"/>
    </ligand>
</feature>
<feature type="transmembrane region" description="Helical" evidence="18">
    <location>
        <begin position="414"/>
        <end position="433"/>
    </location>
</feature>
<dbReference type="GO" id="GO:0005886">
    <property type="term" value="C:plasma membrane"/>
    <property type="evidence" value="ECO:0007669"/>
    <property type="project" value="TreeGrafter"/>
</dbReference>
<dbReference type="Gene3D" id="2.70.150.10">
    <property type="entry name" value="Calcium-transporting ATPase, cytoplasmic transduction domain A"/>
    <property type="match status" value="1"/>
</dbReference>
<dbReference type="InterPro" id="IPR044492">
    <property type="entry name" value="P_typ_ATPase_HD_dom"/>
</dbReference>
<dbReference type="InterPro" id="IPR023299">
    <property type="entry name" value="ATPase_P-typ_cyto_dom_N"/>
</dbReference>
<feature type="binding site" evidence="16">
    <location>
        <position position="570"/>
    </location>
    <ligand>
        <name>ATP</name>
        <dbReference type="ChEBI" id="CHEBI:30616"/>
    </ligand>
</feature>
<evidence type="ECO:0000256" key="12">
    <source>
        <dbReference type="ARBA" id="ARBA00023055"/>
    </source>
</evidence>
<feature type="binding site" evidence="16">
    <location>
        <position position="830"/>
    </location>
    <ligand>
        <name>ATP</name>
        <dbReference type="ChEBI" id="CHEBI:30616"/>
    </ligand>
</feature>
<dbReference type="InterPro" id="IPR023214">
    <property type="entry name" value="HAD_sf"/>
</dbReference>
<feature type="transmembrane region" description="Helical" evidence="18">
    <location>
        <begin position="185"/>
        <end position="203"/>
    </location>
</feature>
<gene>
    <name evidence="22" type="ORF">PCOS0759_LOCUS6442</name>
</gene>
<name>A0A7S1KRL9_9EUKA</name>
<dbReference type="Pfam" id="PF16209">
    <property type="entry name" value="PhoLip_ATPase_N"/>
    <property type="match status" value="1"/>
</dbReference>
<feature type="transmembrane region" description="Helical" evidence="18">
    <location>
        <begin position="1049"/>
        <end position="1068"/>
    </location>
</feature>
<dbReference type="EMBL" id="HBGD01007757">
    <property type="protein sequence ID" value="CAD9083200.1"/>
    <property type="molecule type" value="Transcribed_RNA"/>
</dbReference>
<dbReference type="GO" id="GO:0045332">
    <property type="term" value="P:phospholipid translocation"/>
    <property type="evidence" value="ECO:0007669"/>
    <property type="project" value="TreeGrafter"/>
</dbReference>
<evidence type="ECO:0000256" key="10">
    <source>
        <dbReference type="ARBA" id="ARBA00022967"/>
    </source>
</evidence>
<dbReference type="SUPFAM" id="SSF81653">
    <property type="entry name" value="Calcium ATPase, transduction domain A"/>
    <property type="match status" value="1"/>
</dbReference>
<dbReference type="NCBIfam" id="TIGR01494">
    <property type="entry name" value="ATPase_P-type"/>
    <property type="match status" value="3"/>
</dbReference>
<dbReference type="GO" id="GO:0006890">
    <property type="term" value="P:retrograde vesicle-mediated transport, Golgi to endoplasmic reticulum"/>
    <property type="evidence" value="ECO:0007669"/>
    <property type="project" value="TreeGrafter"/>
</dbReference>
<evidence type="ECO:0000313" key="22">
    <source>
        <dbReference type="EMBL" id="CAD9083200.1"/>
    </source>
</evidence>
<comment type="catalytic activity">
    <reaction evidence="14 18">
        <text>ATP + H2O + phospholipidSide 1 = ADP + phosphate + phospholipidSide 2.</text>
        <dbReference type="EC" id="7.6.2.1"/>
    </reaction>
</comment>
<dbReference type="GO" id="GO:0005802">
    <property type="term" value="C:trans-Golgi network"/>
    <property type="evidence" value="ECO:0007669"/>
    <property type="project" value="TreeGrafter"/>
</dbReference>
<feature type="domain" description="P-type ATPase A" evidence="19">
    <location>
        <begin position="225"/>
        <end position="369"/>
    </location>
</feature>
<feature type="binding site" evidence="16">
    <location>
        <position position="479"/>
    </location>
    <ligand>
        <name>ATP</name>
        <dbReference type="ChEBI" id="CHEBI:30616"/>
    </ligand>
</feature>
<feature type="binding site" evidence="17">
    <location>
        <position position="856"/>
    </location>
    <ligand>
        <name>Mg(2+)</name>
        <dbReference type="ChEBI" id="CHEBI:18420"/>
    </ligand>
</feature>
<accession>A0A7S1KRL9</accession>
<feature type="binding site" evidence="16">
    <location>
        <position position="481"/>
    </location>
    <ligand>
        <name>ATP</name>
        <dbReference type="ChEBI" id="CHEBI:30616"/>
    </ligand>
</feature>
<evidence type="ECO:0000256" key="6">
    <source>
        <dbReference type="ARBA" id="ARBA00022723"/>
    </source>
</evidence>
<dbReference type="NCBIfam" id="TIGR01652">
    <property type="entry name" value="ATPase-Plipid"/>
    <property type="match status" value="1"/>
</dbReference>
<dbReference type="InterPro" id="IPR018303">
    <property type="entry name" value="ATPase_P-typ_P_site"/>
</dbReference>
<dbReference type="InterPro" id="IPR008250">
    <property type="entry name" value="ATPase_P-typ_transduc_dom_A_sf"/>
</dbReference>
<dbReference type="FunFam" id="3.40.50.1000:FF:000001">
    <property type="entry name" value="Phospholipid-transporting ATPase IC"/>
    <property type="match status" value="1"/>
</dbReference>
<dbReference type="AlphaFoldDB" id="A0A7S1KRL9"/>
<dbReference type="GO" id="GO:0000287">
    <property type="term" value="F:magnesium ion binding"/>
    <property type="evidence" value="ECO:0007669"/>
    <property type="project" value="UniProtKB-UniRule"/>
</dbReference>
<evidence type="ECO:0000259" key="19">
    <source>
        <dbReference type="Pfam" id="PF00122"/>
    </source>
</evidence>
<dbReference type="Gene3D" id="3.40.1110.10">
    <property type="entry name" value="Calcium-transporting ATPase, cytoplasmic domain N"/>
    <property type="match status" value="1"/>
</dbReference>
<feature type="domain" description="P-type ATPase N-terminal" evidence="20">
    <location>
        <begin position="135"/>
        <end position="190"/>
    </location>
</feature>
<evidence type="ECO:0000256" key="13">
    <source>
        <dbReference type="ARBA" id="ARBA00023136"/>
    </source>
</evidence>
<evidence type="ECO:0000256" key="16">
    <source>
        <dbReference type="PIRSR" id="PIRSR606539-2"/>
    </source>
</evidence>
<feature type="binding site" evidence="17">
    <location>
        <position position="479"/>
    </location>
    <ligand>
        <name>Mg(2+)</name>
        <dbReference type="ChEBI" id="CHEBI:18420"/>
    </ligand>
</feature>
<feature type="transmembrane region" description="Helical" evidence="18">
    <location>
        <begin position="1083"/>
        <end position="1105"/>
    </location>
</feature>
<dbReference type="SUPFAM" id="SSF81665">
    <property type="entry name" value="Calcium ATPase, transmembrane domain M"/>
    <property type="match status" value="1"/>
</dbReference>
<protein>
    <recommendedName>
        <fullName evidence="18">Phospholipid-transporting ATPase</fullName>
        <ecNumber evidence="18">7.6.2.1</ecNumber>
    </recommendedName>
</protein>
<evidence type="ECO:0000256" key="17">
    <source>
        <dbReference type="PIRSR" id="PIRSR606539-3"/>
    </source>
</evidence>
<keyword evidence="6 17" id="KW-0479">Metal-binding</keyword>
<dbReference type="InterPro" id="IPR032630">
    <property type="entry name" value="P_typ_ATPase_c"/>
</dbReference>
<dbReference type="InterPro" id="IPR036412">
    <property type="entry name" value="HAD-like_sf"/>
</dbReference>
<feature type="transmembrane region" description="Helical" evidence="18">
    <location>
        <begin position="388"/>
        <end position="408"/>
    </location>
</feature>
<dbReference type="EC" id="7.6.2.1" evidence="18"/>
<keyword evidence="12" id="KW-0445">Lipid transport</keyword>
<feature type="binding site" evidence="16">
    <location>
        <position position="860"/>
    </location>
    <ligand>
        <name>ATP</name>
        <dbReference type="ChEBI" id="CHEBI:30616"/>
    </ligand>
</feature>
<feature type="transmembrane region" description="Helical" evidence="18">
    <location>
        <begin position="917"/>
        <end position="940"/>
    </location>
</feature>
<organism evidence="22">
    <name type="scientific">Percolomonas cosmopolitus</name>
    <dbReference type="NCBI Taxonomy" id="63605"/>
    <lineage>
        <taxon>Eukaryota</taxon>
        <taxon>Discoba</taxon>
        <taxon>Heterolobosea</taxon>
        <taxon>Tetramitia</taxon>
        <taxon>Eutetramitia</taxon>
        <taxon>Percolomonadidae</taxon>
        <taxon>Percolomonas</taxon>
    </lineage>
</organism>